<dbReference type="GO" id="GO:0015137">
    <property type="term" value="F:citrate transmembrane transporter activity"/>
    <property type="evidence" value="ECO:0007669"/>
    <property type="project" value="InterPro"/>
</dbReference>
<evidence type="ECO:0000259" key="7">
    <source>
        <dbReference type="Pfam" id="PF03600"/>
    </source>
</evidence>
<dbReference type="STRING" id="29435.SAMN05216588_11684"/>
<name>A0A1G8KD03_9GAMM</name>
<evidence type="ECO:0000313" key="8">
    <source>
        <dbReference type="EMBL" id="SDI41263.1"/>
    </source>
</evidence>
<protein>
    <submittedName>
        <fullName evidence="8">Citrate-Mg2+:H+ or citrate-Ca2+:H+ symporter, CitMHS family</fullName>
    </submittedName>
</protein>
<keyword evidence="3 6" id="KW-0812">Transmembrane</keyword>
<proteinExistence type="predicted"/>
<keyword evidence="5 6" id="KW-0472">Membrane</keyword>
<keyword evidence="4 6" id="KW-1133">Transmembrane helix</keyword>
<evidence type="ECO:0000256" key="6">
    <source>
        <dbReference type="SAM" id="Phobius"/>
    </source>
</evidence>
<feature type="transmembrane region" description="Helical" evidence="6">
    <location>
        <begin position="254"/>
        <end position="287"/>
    </location>
</feature>
<feature type="transmembrane region" description="Helical" evidence="6">
    <location>
        <begin position="29"/>
        <end position="51"/>
    </location>
</feature>
<evidence type="ECO:0000256" key="5">
    <source>
        <dbReference type="ARBA" id="ARBA00023136"/>
    </source>
</evidence>
<dbReference type="RefSeq" id="WP_084307581.1">
    <property type="nucleotide sequence ID" value="NZ_FNDG01000016.1"/>
</dbReference>
<evidence type="ECO:0000256" key="4">
    <source>
        <dbReference type="ARBA" id="ARBA00022989"/>
    </source>
</evidence>
<dbReference type="PANTHER" id="PTHR30354">
    <property type="entry name" value="GNT FAMILY GLUCONATE TRANSPORTER"/>
    <property type="match status" value="1"/>
</dbReference>
<sequence length="453" mass="48662">MLTALGYLLIVSFLILVIKQKLSPFTGLIVVSLIVGALACMATGVPFDTLVTWVREGLFYTTNEEGKVSLGTVNPTVMILFAVLYFSLMMNVGLFDPLCTYLIRKANGDPLKIILVTAFTSSVVTLDGDGTTTILIITSAFLPLYKQMGMKLSNLAMLIILPCGLGNCLPWGGPLARAAAVLNVEVNTLFVAILPILAVSFTYVFCMACLMGRKERARLGYIPGERAIVTPQQIDDMVTVIEENDREFKRPKLFLFNLALTIGMLVILLAGWASGAIVFMLGTAIALAVNYSATEQRDRITANGGDAIAVASIIMAAGCFLGVFNGSGMAAAVAESIAGLIPESMGSHTALMFAFLGAIACYALPVDAYYFGILPVVAPIAYQFGITPTEIGVASFMGQALRYASPTVAWLFLLMNRTEMTFGQYQKEFFKWSLPLFGIFIVTAIITGELPVG</sequence>
<dbReference type="GO" id="GO:0005886">
    <property type="term" value="C:plasma membrane"/>
    <property type="evidence" value="ECO:0007669"/>
    <property type="project" value="TreeGrafter"/>
</dbReference>
<dbReference type="NCBIfam" id="TIGR00784">
    <property type="entry name" value="citMHS"/>
    <property type="match status" value="1"/>
</dbReference>
<feature type="transmembrane region" description="Helical" evidence="6">
    <location>
        <begin position="350"/>
        <end position="371"/>
    </location>
</feature>
<dbReference type="PANTHER" id="PTHR30354:SF26">
    <property type="entry name" value="TRANSPORTER, PUTATIVE-RELATED"/>
    <property type="match status" value="1"/>
</dbReference>
<feature type="transmembrane region" description="Helical" evidence="6">
    <location>
        <begin position="391"/>
        <end position="413"/>
    </location>
</feature>
<dbReference type="Pfam" id="PF03600">
    <property type="entry name" value="CitMHS"/>
    <property type="match status" value="1"/>
</dbReference>
<accession>A0A1G8KD03</accession>
<dbReference type="InterPro" id="IPR014738">
    <property type="entry name" value="Citrate_transporter"/>
</dbReference>
<dbReference type="InterPro" id="IPR003474">
    <property type="entry name" value="Glcn_transporter"/>
</dbReference>
<dbReference type="GO" id="GO:0015128">
    <property type="term" value="F:gluconate transmembrane transporter activity"/>
    <property type="evidence" value="ECO:0007669"/>
    <property type="project" value="InterPro"/>
</dbReference>
<feature type="domain" description="Citrate transporter-like" evidence="7">
    <location>
        <begin position="15"/>
        <end position="396"/>
    </location>
</feature>
<evidence type="ECO:0000256" key="2">
    <source>
        <dbReference type="ARBA" id="ARBA00022448"/>
    </source>
</evidence>
<feature type="transmembrane region" description="Helical" evidence="6">
    <location>
        <begin position="434"/>
        <end position="452"/>
    </location>
</feature>
<dbReference type="AlphaFoldDB" id="A0A1G8KD03"/>
<evidence type="ECO:0000256" key="3">
    <source>
        <dbReference type="ARBA" id="ARBA00022692"/>
    </source>
</evidence>
<feature type="transmembrane region" description="Helical" evidence="6">
    <location>
        <begin position="72"/>
        <end position="93"/>
    </location>
</feature>
<gene>
    <name evidence="8" type="ORF">SAMN05216588_11684</name>
</gene>
<organism evidence="8 9">
    <name type="scientific">Phytopseudomonas flavescens</name>
    <dbReference type="NCBI Taxonomy" id="29435"/>
    <lineage>
        <taxon>Bacteria</taxon>
        <taxon>Pseudomonadati</taxon>
        <taxon>Pseudomonadota</taxon>
        <taxon>Gammaproteobacteria</taxon>
        <taxon>Pseudomonadales</taxon>
        <taxon>Pseudomonadaceae</taxon>
        <taxon>Phytopseudomonas</taxon>
    </lineage>
</organism>
<feature type="transmembrane region" description="Helical" evidence="6">
    <location>
        <begin position="192"/>
        <end position="211"/>
    </location>
</feature>
<evidence type="ECO:0000313" key="9">
    <source>
        <dbReference type="Proteomes" id="UP000198606"/>
    </source>
</evidence>
<dbReference type="InterPro" id="IPR004680">
    <property type="entry name" value="Cit_transptr-like_dom"/>
</dbReference>
<evidence type="ECO:0000256" key="1">
    <source>
        <dbReference type="ARBA" id="ARBA00004141"/>
    </source>
</evidence>
<reference evidence="8 9" key="1">
    <citation type="submission" date="2016-10" db="EMBL/GenBank/DDBJ databases">
        <authorList>
            <person name="de Groot N.N."/>
        </authorList>
    </citation>
    <scope>NUCLEOTIDE SEQUENCE [LARGE SCALE GENOMIC DNA]</scope>
    <source>
        <strain evidence="8 9">LMG 18387</strain>
    </source>
</reference>
<comment type="subcellular location">
    <subcellularLocation>
        <location evidence="1">Membrane</location>
        <topology evidence="1">Multi-pass membrane protein</topology>
    </subcellularLocation>
</comment>
<dbReference type="EMBL" id="FNDG01000016">
    <property type="protein sequence ID" value="SDI41263.1"/>
    <property type="molecule type" value="Genomic_DNA"/>
</dbReference>
<feature type="transmembrane region" description="Helical" evidence="6">
    <location>
        <begin position="307"/>
        <end position="338"/>
    </location>
</feature>
<feature type="transmembrane region" description="Helical" evidence="6">
    <location>
        <begin position="154"/>
        <end position="172"/>
    </location>
</feature>
<dbReference type="Proteomes" id="UP000198606">
    <property type="component" value="Unassembled WGS sequence"/>
</dbReference>
<keyword evidence="2" id="KW-0813">Transport</keyword>